<dbReference type="Gene3D" id="3.40.50.300">
    <property type="entry name" value="P-loop containing nucleotide triphosphate hydrolases"/>
    <property type="match status" value="1"/>
</dbReference>
<keyword evidence="5 7" id="KW-0808">Transferase</keyword>
<comment type="similarity">
    <text evidence="1 5">Belongs to the CoaE family.</text>
</comment>
<dbReference type="PANTHER" id="PTHR10695:SF46">
    <property type="entry name" value="BIFUNCTIONAL COENZYME A SYNTHASE-RELATED"/>
    <property type="match status" value="1"/>
</dbReference>
<dbReference type="NCBIfam" id="TIGR00152">
    <property type="entry name" value="dephospho-CoA kinase"/>
    <property type="match status" value="1"/>
</dbReference>
<keyword evidence="4 5" id="KW-0173">Coenzyme A biosynthesis</keyword>
<dbReference type="EC" id="2.7.1.24" evidence="5 6"/>
<dbReference type="CDD" id="cd02022">
    <property type="entry name" value="DPCK"/>
    <property type="match status" value="1"/>
</dbReference>
<evidence type="ECO:0000256" key="5">
    <source>
        <dbReference type="HAMAP-Rule" id="MF_00376"/>
    </source>
</evidence>
<name>A0ABY4EH96_VITST</name>
<keyword evidence="5 7" id="KW-0418">Kinase</keyword>
<feature type="binding site" evidence="5">
    <location>
        <begin position="12"/>
        <end position="17"/>
    </location>
    <ligand>
        <name>ATP</name>
        <dbReference type="ChEBI" id="CHEBI:30616"/>
    </ligand>
</feature>
<dbReference type="Pfam" id="PF01121">
    <property type="entry name" value="CoaE"/>
    <property type="match status" value="1"/>
</dbReference>
<accession>A0ABY4EH96</accession>
<comment type="subcellular location">
    <subcellularLocation>
        <location evidence="5">Cytoplasm</location>
    </subcellularLocation>
</comment>
<dbReference type="PROSITE" id="PS51219">
    <property type="entry name" value="DPCK"/>
    <property type="match status" value="1"/>
</dbReference>
<dbReference type="HAMAP" id="MF_00376">
    <property type="entry name" value="Dephospho_CoA_kinase"/>
    <property type="match status" value="1"/>
</dbReference>
<keyword evidence="8" id="KW-1185">Reference proteome</keyword>
<proteinExistence type="inferred from homology"/>
<organism evidence="7 8">
    <name type="scientific">Vitreoscilla stercoraria</name>
    <dbReference type="NCBI Taxonomy" id="61"/>
    <lineage>
        <taxon>Bacteria</taxon>
        <taxon>Pseudomonadati</taxon>
        <taxon>Pseudomonadota</taxon>
        <taxon>Betaproteobacteria</taxon>
        <taxon>Neisseriales</taxon>
        <taxon>Neisseriaceae</taxon>
        <taxon>Vitreoscilla</taxon>
    </lineage>
</organism>
<protein>
    <recommendedName>
        <fullName evidence="5 6">Dephospho-CoA kinase</fullName>
        <ecNumber evidence="5 6">2.7.1.24</ecNumber>
    </recommendedName>
    <alternativeName>
        <fullName evidence="5">Dephosphocoenzyme A kinase</fullName>
    </alternativeName>
</protein>
<dbReference type="GO" id="GO:0004140">
    <property type="term" value="F:dephospho-CoA kinase activity"/>
    <property type="evidence" value="ECO:0007669"/>
    <property type="project" value="UniProtKB-EC"/>
</dbReference>
<evidence type="ECO:0000256" key="6">
    <source>
        <dbReference type="NCBIfam" id="TIGR00152"/>
    </source>
</evidence>
<evidence type="ECO:0000256" key="4">
    <source>
        <dbReference type="ARBA" id="ARBA00022993"/>
    </source>
</evidence>
<evidence type="ECO:0000256" key="1">
    <source>
        <dbReference type="ARBA" id="ARBA00009018"/>
    </source>
</evidence>
<keyword evidence="3 5" id="KW-0067">ATP-binding</keyword>
<dbReference type="PANTHER" id="PTHR10695">
    <property type="entry name" value="DEPHOSPHO-COA KINASE-RELATED"/>
    <property type="match status" value="1"/>
</dbReference>
<comment type="pathway">
    <text evidence="5">Cofactor biosynthesis; coenzyme A biosynthesis; CoA from (R)-pantothenate: step 5/5.</text>
</comment>
<evidence type="ECO:0000256" key="2">
    <source>
        <dbReference type="ARBA" id="ARBA00022741"/>
    </source>
</evidence>
<keyword evidence="2 5" id="KW-0547">Nucleotide-binding</keyword>
<comment type="function">
    <text evidence="5">Catalyzes the phosphorylation of the 3'-hydroxyl group of dephosphocoenzyme A to form coenzyme A.</text>
</comment>
<sequence>MTHWVGLTGGIGSGKSTAAGFFADLGVHIIDTDVIARQLTADDGVALPHIQAVFGSEAVLDGRFNRDYMRQLIFSQPEAKVQLEAILHPLIVAEVERQKAQIQAVYAIVDVPLLTELIMFQALVERIVLIDCAPEAQIERVMQRSGLSAVQIKAIMAQQATREQRLALADDVIANDQDVLALQQRVLHQHRYYQQLFSTV</sequence>
<dbReference type="InterPro" id="IPR001977">
    <property type="entry name" value="Depp_CoAkinase"/>
</dbReference>
<comment type="catalytic activity">
    <reaction evidence="5">
        <text>3'-dephospho-CoA + ATP = ADP + CoA + H(+)</text>
        <dbReference type="Rhea" id="RHEA:18245"/>
        <dbReference type="ChEBI" id="CHEBI:15378"/>
        <dbReference type="ChEBI" id="CHEBI:30616"/>
        <dbReference type="ChEBI" id="CHEBI:57287"/>
        <dbReference type="ChEBI" id="CHEBI:57328"/>
        <dbReference type="ChEBI" id="CHEBI:456216"/>
        <dbReference type="EC" id="2.7.1.24"/>
    </reaction>
</comment>
<evidence type="ECO:0000313" key="8">
    <source>
        <dbReference type="Proteomes" id="UP000832034"/>
    </source>
</evidence>
<evidence type="ECO:0000313" key="7">
    <source>
        <dbReference type="EMBL" id="UOO92772.1"/>
    </source>
</evidence>
<gene>
    <name evidence="5 7" type="primary">coaE</name>
    <name evidence="7" type="ORF">LVJ81_01630</name>
</gene>
<evidence type="ECO:0000256" key="3">
    <source>
        <dbReference type="ARBA" id="ARBA00022840"/>
    </source>
</evidence>
<reference evidence="7" key="2">
    <citation type="journal article" date="2022" name="Res Sq">
        <title>Evolution of multicellular longitudinally dividing oral cavity symbionts (Neisseriaceae).</title>
        <authorList>
            <person name="Nyongesa S."/>
            <person name="Weber P."/>
            <person name="Bernet E."/>
            <person name="Pullido F."/>
            <person name="Nieckarz M."/>
            <person name="Delaby M."/>
            <person name="Nieves C."/>
            <person name="Viehboeck T."/>
            <person name="Krause N."/>
            <person name="Rivera-Millot A."/>
            <person name="Nakamura A."/>
            <person name="Vischer N."/>
            <person name="VanNieuwenhze M."/>
            <person name="Brun Y."/>
            <person name="Cava F."/>
            <person name="Bulgheresi S."/>
            <person name="Veyrier F."/>
        </authorList>
    </citation>
    <scope>NUCLEOTIDE SEQUENCE</scope>
    <source>
        <strain evidence="7">SAG 1488-6</strain>
    </source>
</reference>
<dbReference type="RefSeq" id="WP_019957102.1">
    <property type="nucleotide sequence ID" value="NZ_CP091512.1"/>
</dbReference>
<reference evidence="7" key="1">
    <citation type="submission" date="2021-12" db="EMBL/GenBank/DDBJ databases">
        <authorList>
            <person name="Veyrier F.J."/>
        </authorList>
    </citation>
    <scope>NUCLEOTIDE SEQUENCE</scope>
    <source>
        <strain evidence="7">SAG 1488-6</strain>
    </source>
</reference>
<dbReference type="InterPro" id="IPR027417">
    <property type="entry name" value="P-loop_NTPase"/>
</dbReference>
<dbReference type="EMBL" id="CP091512">
    <property type="protein sequence ID" value="UOO92772.1"/>
    <property type="molecule type" value="Genomic_DNA"/>
</dbReference>
<dbReference type="Proteomes" id="UP000832034">
    <property type="component" value="Chromosome"/>
</dbReference>
<keyword evidence="5" id="KW-0963">Cytoplasm</keyword>
<dbReference type="SUPFAM" id="SSF52540">
    <property type="entry name" value="P-loop containing nucleoside triphosphate hydrolases"/>
    <property type="match status" value="1"/>
</dbReference>